<organism evidence="3 4">
    <name type="scientific">Luedemannella helvata</name>
    <dbReference type="NCBI Taxonomy" id="349315"/>
    <lineage>
        <taxon>Bacteria</taxon>
        <taxon>Bacillati</taxon>
        <taxon>Actinomycetota</taxon>
        <taxon>Actinomycetes</taxon>
        <taxon>Micromonosporales</taxon>
        <taxon>Micromonosporaceae</taxon>
        <taxon>Luedemannella</taxon>
    </lineage>
</organism>
<dbReference type="RefSeq" id="WP_344078413.1">
    <property type="nucleotide sequence ID" value="NZ_BAAALS010000005.1"/>
</dbReference>
<dbReference type="Pfam" id="PF13462">
    <property type="entry name" value="Thioredoxin_4"/>
    <property type="match status" value="1"/>
</dbReference>
<evidence type="ECO:0000313" key="3">
    <source>
        <dbReference type="EMBL" id="GAA1745036.1"/>
    </source>
</evidence>
<dbReference type="InterPro" id="IPR036249">
    <property type="entry name" value="Thioredoxin-like_sf"/>
</dbReference>
<comment type="caution">
    <text evidence="3">The sequence shown here is derived from an EMBL/GenBank/DDBJ whole genome shotgun (WGS) entry which is preliminary data.</text>
</comment>
<accession>A0ABN2JZT5</accession>
<feature type="domain" description="Thioredoxin-like fold" evidence="2">
    <location>
        <begin position="77"/>
        <end position="239"/>
    </location>
</feature>
<dbReference type="Gene3D" id="3.40.30.10">
    <property type="entry name" value="Glutaredoxin"/>
    <property type="match status" value="1"/>
</dbReference>
<evidence type="ECO:0000259" key="2">
    <source>
        <dbReference type="Pfam" id="PF13462"/>
    </source>
</evidence>
<reference evidence="3 4" key="1">
    <citation type="journal article" date="2019" name="Int. J. Syst. Evol. Microbiol.">
        <title>The Global Catalogue of Microorganisms (GCM) 10K type strain sequencing project: providing services to taxonomists for standard genome sequencing and annotation.</title>
        <authorList>
            <consortium name="The Broad Institute Genomics Platform"/>
            <consortium name="The Broad Institute Genome Sequencing Center for Infectious Disease"/>
            <person name="Wu L."/>
            <person name="Ma J."/>
        </authorList>
    </citation>
    <scope>NUCLEOTIDE SEQUENCE [LARGE SCALE GENOMIC DNA]</scope>
    <source>
        <strain evidence="3 4">JCM 13249</strain>
    </source>
</reference>
<dbReference type="EMBL" id="BAAALS010000005">
    <property type="protein sequence ID" value="GAA1745036.1"/>
    <property type="molecule type" value="Genomic_DNA"/>
</dbReference>
<keyword evidence="1" id="KW-0812">Transmembrane</keyword>
<evidence type="ECO:0000256" key="1">
    <source>
        <dbReference type="SAM" id="Phobius"/>
    </source>
</evidence>
<proteinExistence type="predicted"/>
<name>A0ABN2JZT5_9ACTN</name>
<gene>
    <name evidence="3" type="ORF">GCM10009681_14970</name>
</gene>
<keyword evidence="4" id="KW-1185">Reference proteome</keyword>
<keyword evidence="1" id="KW-1133">Transmembrane helix</keyword>
<dbReference type="SUPFAM" id="SSF52833">
    <property type="entry name" value="Thioredoxin-like"/>
    <property type="match status" value="1"/>
</dbReference>
<protein>
    <recommendedName>
        <fullName evidence="2">Thioredoxin-like fold domain-containing protein</fullName>
    </recommendedName>
</protein>
<evidence type="ECO:0000313" key="4">
    <source>
        <dbReference type="Proteomes" id="UP001500655"/>
    </source>
</evidence>
<feature type="transmembrane region" description="Helical" evidence="1">
    <location>
        <begin position="29"/>
        <end position="50"/>
    </location>
</feature>
<dbReference type="InterPro" id="IPR012336">
    <property type="entry name" value="Thioredoxin-like_fold"/>
</dbReference>
<keyword evidence="1" id="KW-0472">Membrane</keyword>
<dbReference type="Proteomes" id="UP001500655">
    <property type="component" value="Unassembled WGS sequence"/>
</dbReference>
<sequence length="257" mass="26858">MGVQARTRAREIRAAREAEQRRAAKRKRIMSTVGGVVIVGLVLAIVVAVVKAASGGDEKSTATTPTAAVVAPAGATTGGALTVGQAGAPVRVEIYLDYMCPYCGRFERANAGELNRLVADGTVRLELYPLAFLDRMSQGSEYSTRAANAVATVADRAPDKVLAVNQALYEHQPEEGTTGLTDDQIATLARDAGVPGEVVAAFHENRFRSWIAVSTEKVLSGDVTGTPTVKINGTVFKGDLYTAGPLTQAIVAAKATG</sequence>